<evidence type="ECO:0000256" key="8">
    <source>
        <dbReference type="SAM" id="Phobius"/>
    </source>
</evidence>
<accession>A0A840S5M4</accession>
<evidence type="ECO:0000256" key="1">
    <source>
        <dbReference type="ARBA" id="ARBA00004429"/>
    </source>
</evidence>
<evidence type="ECO:0000256" key="6">
    <source>
        <dbReference type="ARBA" id="ARBA00022989"/>
    </source>
</evidence>
<reference evidence="10 11" key="1">
    <citation type="submission" date="2020-08" db="EMBL/GenBank/DDBJ databases">
        <title>Genomic Encyclopedia of Type Strains, Phase IV (KMG-IV): sequencing the most valuable type-strain genomes for metagenomic binning, comparative biology and taxonomic classification.</title>
        <authorList>
            <person name="Goeker M."/>
        </authorList>
    </citation>
    <scope>NUCLEOTIDE SEQUENCE [LARGE SCALE GENOMIC DNA]</scope>
    <source>
        <strain evidence="10 11">DSM 23958</strain>
    </source>
</reference>
<evidence type="ECO:0000256" key="7">
    <source>
        <dbReference type="ARBA" id="ARBA00023136"/>
    </source>
</evidence>
<proteinExistence type="predicted"/>
<feature type="transmembrane region" description="Helical" evidence="8">
    <location>
        <begin position="462"/>
        <end position="489"/>
    </location>
</feature>
<dbReference type="Gene3D" id="3.30.2090.10">
    <property type="entry name" value="Multidrug efflux transporter AcrB TolC docking domain, DN and DC subdomains"/>
    <property type="match status" value="2"/>
</dbReference>
<keyword evidence="4" id="KW-0997">Cell inner membrane</keyword>
<feature type="transmembrane region" description="Helical" evidence="8">
    <location>
        <begin position="524"/>
        <end position="541"/>
    </location>
</feature>
<keyword evidence="7 8" id="KW-0472">Membrane</keyword>
<comment type="caution">
    <text evidence="10">The sequence shown here is derived from an EMBL/GenBank/DDBJ whole genome shotgun (WGS) entry which is preliminary data.</text>
</comment>
<keyword evidence="6 8" id="KW-1133">Transmembrane helix</keyword>
<dbReference type="Gene3D" id="3.30.70.1320">
    <property type="entry name" value="Multidrug efflux transporter AcrB pore domain like"/>
    <property type="match status" value="1"/>
</dbReference>
<feature type="transmembrane region" description="Helical" evidence="8">
    <location>
        <begin position="359"/>
        <end position="381"/>
    </location>
</feature>
<dbReference type="FunFam" id="1.20.1640.10:FF:000001">
    <property type="entry name" value="Efflux pump membrane transporter"/>
    <property type="match status" value="1"/>
</dbReference>
<dbReference type="EMBL" id="JACHHO010000001">
    <property type="protein sequence ID" value="MBB5203789.1"/>
    <property type="molecule type" value="Genomic_DNA"/>
</dbReference>
<evidence type="ECO:0000313" key="10">
    <source>
        <dbReference type="EMBL" id="MBB5203789.1"/>
    </source>
</evidence>
<dbReference type="PANTHER" id="PTHR32063">
    <property type="match status" value="1"/>
</dbReference>
<dbReference type="Gene3D" id="3.30.70.1440">
    <property type="entry name" value="Multidrug efflux transporter AcrB pore domain"/>
    <property type="match status" value="1"/>
</dbReference>
<dbReference type="InterPro" id="IPR001036">
    <property type="entry name" value="Acrflvin-R"/>
</dbReference>
<feature type="transmembrane region" description="Helical" evidence="8">
    <location>
        <begin position="874"/>
        <end position="894"/>
    </location>
</feature>
<protein>
    <submittedName>
        <fullName evidence="10">Multidrug efflux pump</fullName>
    </submittedName>
</protein>
<keyword evidence="3" id="KW-1003">Cell membrane</keyword>
<dbReference type="GO" id="GO:0005886">
    <property type="term" value="C:plasma membrane"/>
    <property type="evidence" value="ECO:0007669"/>
    <property type="project" value="UniProtKB-SubCell"/>
</dbReference>
<feature type="transmembrane region" description="Helical" evidence="8">
    <location>
        <begin position="900"/>
        <end position="920"/>
    </location>
</feature>
<evidence type="ECO:0000256" key="4">
    <source>
        <dbReference type="ARBA" id="ARBA00022519"/>
    </source>
</evidence>
<dbReference type="PRINTS" id="PR00702">
    <property type="entry name" value="ACRIFLAVINRP"/>
</dbReference>
<dbReference type="Proteomes" id="UP000554837">
    <property type="component" value="Unassembled WGS sequence"/>
</dbReference>
<feature type="transmembrane region" description="Helical" evidence="8">
    <location>
        <begin position="949"/>
        <end position="971"/>
    </location>
</feature>
<name>A0A840S5M4_9BURK</name>
<dbReference type="SUPFAM" id="SSF82714">
    <property type="entry name" value="Multidrug efflux transporter AcrB TolC docking domain, DN and DC subdomains"/>
    <property type="match status" value="2"/>
</dbReference>
<evidence type="ECO:0000256" key="3">
    <source>
        <dbReference type="ARBA" id="ARBA00022475"/>
    </source>
</evidence>
<dbReference type="GO" id="GO:0042910">
    <property type="term" value="F:xenobiotic transmembrane transporter activity"/>
    <property type="evidence" value="ECO:0007669"/>
    <property type="project" value="TreeGrafter"/>
</dbReference>
<evidence type="ECO:0000256" key="5">
    <source>
        <dbReference type="ARBA" id="ARBA00022692"/>
    </source>
</evidence>
<evidence type="ECO:0000313" key="11">
    <source>
        <dbReference type="Proteomes" id="UP000554837"/>
    </source>
</evidence>
<keyword evidence="11" id="KW-1185">Reference proteome</keyword>
<dbReference type="InterPro" id="IPR027463">
    <property type="entry name" value="AcrB_DN_DC_subdom"/>
</dbReference>
<feature type="transmembrane region" description="Helical" evidence="8">
    <location>
        <begin position="430"/>
        <end position="450"/>
    </location>
</feature>
<feature type="transmembrane region" description="Helical" evidence="8">
    <location>
        <begin position="387"/>
        <end position="409"/>
    </location>
</feature>
<keyword evidence="5 8" id="KW-0812">Transmembrane</keyword>
<dbReference type="PANTHER" id="PTHR32063:SF14">
    <property type="entry name" value="BLL4319 PROTEIN"/>
    <property type="match status" value="1"/>
</dbReference>
<evidence type="ECO:0000259" key="9">
    <source>
        <dbReference type="PROSITE" id="PS50156"/>
    </source>
</evidence>
<dbReference type="InterPro" id="IPR000731">
    <property type="entry name" value="SSD"/>
</dbReference>
<feature type="transmembrane region" description="Helical" evidence="8">
    <location>
        <begin position="977"/>
        <end position="1004"/>
    </location>
</feature>
<dbReference type="Gene3D" id="3.30.70.1430">
    <property type="entry name" value="Multidrug efflux transporter AcrB pore domain"/>
    <property type="match status" value="2"/>
</dbReference>
<feature type="transmembrane region" description="Helical" evidence="8">
    <location>
        <begin position="12"/>
        <end position="29"/>
    </location>
</feature>
<dbReference type="RefSeq" id="WP_138857187.1">
    <property type="nucleotide sequence ID" value="NZ_CP040709.1"/>
</dbReference>
<dbReference type="SUPFAM" id="SSF82866">
    <property type="entry name" value="Multidrug efflux transporter AcrB transmembrane domain"/>
    <property type="match status" value="2"/>
</dbReference>
<dbReference type="Pfam" id="PF00873">
    <property type="entry name" value="ACR_tran"/>
    <property type="match status" value="1"/>
</dbReference>
<dbReference type="OrthoDB" id="9757904at2"/>
<dbReference type="SUPFAM" id="SSF82693">
    <property type="entry name" value="Multidrug efflux transporter AcrB pore domain, PN1, PN2, PC1 and PC2 subdomains"/>
    <property type="match status" value="3"/>
</dbReference>
<gene>
    <name evidence="10" type="ORF">HNQ51_001082</name>
</gene>
<comment type="subcellular location">
    <subcellularLocation>
        <location evidence="1">Cell inner membrane</location>
        <topology evidence="1">Multi-pass membrane protein</topology>
    </subcellularLocation>
</comment>
<sequence>MQIAEVSIRRPVLAIVMSLLILLIGAVSFKQLSLREYPRIDEPLVTVSTRLAGASSEVVESQVTKPLEDSIAGIEGIEVLTSISRSERSFITARFGLNRNPDDAAAEVRDRVAKARGRLPNSVDEPEVGKVEADANPMMWITFKSEVMNPMAVTDFVTRVVRPRLQTVAGVADVQTGGERRYAMRVWISPERLAAYKLTVQDVEDALRRQNLEVPAGRIESEQREFNVTARTDLNSVAQFEEVVLATRAGLPVRLRDVARIEEAAASERTRVRLNGVPAVSQGIIRQATANPLEVSAGVRKLLPEIEANLPPGMSLELAADNSVFIERSVASVFRTIVEAVVLVALVVFVFLRTLRASVIPLVTIPVSLIGSFALMSLAGFTINTLTLLALVLAIGLVVDDAIVVLENIHRYIEKGLSPFQAAIKGSREIGFAVVAMTLTLAAVFAPLAFTPGRTGRLFTEFALTLAGAVIVSGFVALTLTPMMCSALLKPHNPGRFERAMERALNALDHGYGRALGWALGHRWLVLLVMLASGAGSWWLWSTAQSELAPVEDRGVIFMPVTAPDGSTLAYTAKYLDAVARLANQQPEVARAFAFIGGGGEVSRGAVLVRTNDWEDRSRNTREIAQGLQPQLQQLPGANVFAITPPSLGQGFRERPFGYVIVANDSYANIAKHTQAVMAEMAKTPGFVQPDSDLRLNKPELELEVDRDRAQDAGVPVDQVARAVETLLGSRNVTRYKRDAEQYDVMVQLDASARATPEQVQHLFVRGRGDTMVPLSSLVKIKETVSPRELNHFNQRRAVTISANLAPGFALGTAIAEMDRIAKAKLPAGYTTELTGVSREFKQSSGALNTVFALALLFIFLVLAAQFESFIDPFIILMAVPLSLVGALLALKLSGGTLNVFSQIGLITLVGLITKHGILINEFCNQLRRQGLGLREAVVQAATQRLRPILMTTGAMVLGALPLALATGAGAESRQPIGWVIVGGMSLGTLLTLFVVPTLITLLARQRVPGPKTEAAATMIEKSSN</sequence>
<organism evidence="10 11">
    <name type="scientific">Inhella inkyongensis</name>
    <dbReference type="NCBI Taxonomy" id="392593"/>
    <lineage>
        <taxon>Bacteria</taxon>
        <taxon>Pseudomonadati</taxon>
        <taxon>Pseudomonadota</taxon>
        <taxon>Betaproteobacteria</taxon>
        <taxon>Burkholderiales</taxon>
        <taxon>Sphaerotilaceae</taxon>
        <taxon>Inhella</taxon>
    </lineage>
</organism>
<feature type="transmembrane region" description="Helical" evidence="8">
    <location>
        <begin position="847"/>
        <end position="867"/>
    </location>
</feature>
<dbReference type="PROSITE" id="PS50156">
    <property type="entry name" value="SSD"/>
    <property type="match status" value="1"/>
</dbReference>
<feature type="domain" description="SSD" evidence="9">
    <location>
        <begin position="358"/>
        <end position="487"/>
    </location>
</feature>
<keyword evidence="2" id="KW-0813">Transport</keyword>
<evidence type="ECO:0000256" key="2">
    <source>
        <dbReference type="ARBA" id="ARBA00022448"/>
    </source>
</evidence>
<feature type="transmembrane region" description="Helical" evidence="8">
    <location>
        <begin position="333"/>
        <end position="352"/>
    </location>
</feature>
<dbReference type="AlphaFoldDB" id="A0A840S5M4"/>
<dbReference type="Gene3D" id="1.20.1640.10">
    <property type="entry name" value="Multidrug efflux transporter AcrB transmembrane domain"/>
    <property type="match status" value="2"/>
</dbReference>